<evidence type="ECO:0000313" key="1">
    <source>
        <dbReference type="EMBL" id="CAG8552875.1"/>
    </source>
</evidence>
<dbReference type="Gene3D" id="3.80.10.10">
    <property type="entry name" value="Ribonuclease Inhibitor"/>
    <property type="match status" value="1"/>
</dbReference>
<gene>
    <name evidence="1" type="ORF">ALEPTO_LOCUS5963</name>
</gene>
<accession>A0A9N9FRQ3</accession>
<proteinExistence type="predicted"/>
<reference evidence="1" key="1">
    <citation type="submission" date="2021-06" db="EMBL/GenBank/DDBJ databases">
        <authorList>
            <person name="Kallberg Y."/>
            <person name="Tangrot J."/>
            <person name="Rosling A."/>
        </authorList>
    </citation>
    <scope>NUCLEOTIDE SEQUENCE</scope>
    <source>
        <strain evidence="1">FL130A</strain>
    </source>
</reference>
<evidence type="ECO:0000313" key="2">
    <source>
        <dbReference type="Proteomes" id="UP000789508"/>
    </source>
</evidence>
<comment type="caution">
    <text evidence="1">The sequence shown here is derived from an EMBL/GenBank/DDBJ whole genome shotgun (WGS) entry which is preliminary data.</text>
</comment>
<organism evidence="1 2">
    <name type="scientific">Ambispora leptoticha</name>
    <dbReference type="NCBI Taxonomy" id="144679"/>
    <lineage>
        <taxon>Eukaryota</taxon>
        <taxon>Fungi</taxon>
        <taxon>Fungi incertae sedis</taxon>
        <taxon>Mucoromycota</taxon>
        <taxon>Glomeromycotina</taxon>
        <taxon>Glomeromycetes</taxon>
        <taxon>Archaeosporales</taxon>
        <taxon>Ambisporaceae</taxon>
        <taxon>Ambispora</taxon>
    </lineage>
</organism>
<keyword evidence="2" id="KW-1185">Reference proteome</keyword>
<protein>
    <submittedName>
        <fullName evidence="1">9142_t:CDS:1</fullName>
    </submittedName>
</protein>
<name>A0A9N9FRQ3_9GLOM</name>
<sequence>MASTLAALCLHEIFKNFSTVEAETLNTDSKQGFKSMLKAKNLTLDTSSNHYNYEDEIYNNRRQLFYCALVNRHWCYNAIPVLWKRPFPLSSGASFVATLLSCFDENESRPLFRYNLFLKQLSLESLFGAIVQWLKLKWHENQQRNWGKDSGDAISMKLPIIPDIWKSLCHNLIDSSTTILFELDYEYDKVSLLYKYEFSENERNIFQLPNAKTSLGQLRHLKISTNGDVQLLESATKICPNLSSLEINSFSSTWLSSISREYPQYRKLLSYFDVFKNLKSLKLDCGQYTSTIHGNEFLTELGKKLPKTLEFLIIDGDLNFSVDSLKRFLHGAREIYFKFLGFPHSECFSDEHMEVILEAVQDPQLNIGVQKLDLSEARFLTRNNVENLRKHGIEVKVDSLWDEVEWEQIRFNALELESFSNISIF</sequence>
<dbReference type="SUPFAM" id="SSF52047">
    <property type="entry name" value="RNI-like"/>
    <property type="match status" value="1"/>
</dbReference>
<dbReference type="AlphaFoldDB" id="A0A9N9FRQ3"/>
<dbReference type="Proteomes" id="UP000789508">
    <property type="component" value="Unassembled WGS sequence"/>
</dbReference>
<dbReference type="EMBL" id="CAJVPS010001872">
    <property type="protein sequence ID" value="CAG8552875.1"/>
    <property type="molecule type" value="Genomic_DNA"/>
</dbReference>
<dbReference type="InterPro" id="IPR032675">
    <property type="entry name" value="LRR_dom_sf"/>
</dbReference>
<dbReference type="OrthoDB" id="2380877at2759"/>